<comment type="caution">
    <text evidence="1">The sequence shown here is derived from an EMBL/GenBank/DDBJ whole genome shotgun (WGS) entry which is preliminary data.</text>
</comment>
<accession>A0ABQ4MFL9</accession>
<dbReference type="Proteomes" id="UP000679992">
    <property type="component" value="Unassembled WGS sequence"/>
</dbReference>
<gene>
    <name evidence="1" type="ORF">J42TS3_37900</name>
</gene>
<evidence type="ECO:0000313" key="1">
    <source>
        <dbReference type="EMBL" id="GIP54755.1"/>
    </source>
</evidence>
<protein>
    <submittedName>
        <fullName evidence="1">Uncharacterized protein</fullName>
    </submittedName>
</protein>
<keyword evidence="2" id="KW-1185">Reference proteome</keyword>
<dbReference type="RefSeq" id="WP_213655954.1">
    <property type="nucleotide sequence ID" value="NZ_BOSL01000013.1"/>
</dbReference>
<sequence>MRKRFRLPLNLQLFAEEEDPGGVEQSEDPKTYTQEDVDALTAKIVDLTKTVKWQTLEKLGLSREEIEYCIEHIDADNEQDILMAISELGEELPVLVRVKRMQQTKTFGTDPRKYSLIGTPGPAHPTMRAYREKPDLTQIGRDVYQSLKSRGKIRGR</sequence>
<organism evidence="1 2">
    <name type="scientific">Paenibacillus vini</name>
    <dbReference type="NCBI Taxonomy" id="1476024"/>
    <lineage>
        <taxon>Bacteria</taxon>
        <taxon>Bacillati</taxon>
        <taxon>Bacillota</taxon>
        <taxon>Bacilli</taxon>
        <taxon>Bacillales</taxon>
        <taxon>Paenibacillaceae</taxon>
        <taxon>Paenibacillus</taxon>
    </lineage>
</organism>
<proteinExistence type="predicted"/>
<dbReference type="EMBL" id="BOSL01000013">
    <property type="protein sequence ID" value="GIP54755.1"/>
    <property type="molecule type" value="Genomic_DNA"/>
</dbReference>
<reference evidence="1 2" key="1">
    <citation type="submission" date="2021-03" db="EMBL/GenBank/DDBJ databases">
        <title>Antimicrobial resistance genes in bacteria isolated from Japanese honey, and their potential for conferring macrolide and lincosamide resistance in the American foulbrood pathogen Paenibacillus larvae.</title>
        <authorList>
            <person name="Okamoto M."/>
            <person name="Kumagai M."/>
            <person name="Kanamori H."/>
            <person name="Takamatsu D."/>
        </authorList>
    </citation>
    <scope>NUCLEOTIDE SEQUENCE [LARGE SCALE GENOMIC DNA]</scope>
    <source>
        <strain evidence="1 2">J42TS3</strain>
    </source>
</reference>
<evidence type="ECO:0000313" key="2">
    <source>
        <dbReference type="Proteomes" id="UP000679992"/>
    </source>
</evidence>
<name>A0ABQ4MFL9_9BACL</name>